<accession>A0A6G1HWK2</accession>
<dbReference type="AlphaFoldDB" id="A0A6G1HWK2"/>
<dbReference type="EMBL" id="ML996696">
    <property type="protein sequence ID" value="KAF2400115.1"/>
    <property type="molecule type" value="Genomic_DNA"/>
</dbReference>
<name>A0A6G1HWK2_9PEZI</name>
<organism evidence="1 2">
    <name type="scientific">Trichodelitschia bisporula</name>
    <dbReference type="NCBI Taxonomy" id="703511"/>
    <lineage>
        <taxon>Eukaryota</taxon>
        <taxon>Fungi</taxon>
        <taxon>Dikarya</taxon>
        <taxon>Ascomycota</taxon>
        <taxon>Pezizomycotina</taxon>
        <taxon>Dothideomycetes</taxon>
        <taxon>Dothideomycetes incertae sedis</taxon>
        <taxon>Phaeotrichales</taxon>
        <taxon>Phaeotrichaceae</taxon>
        <taxon>Trichodelitschia</taxon>
    </lineage>
</organism>
<proteinExistence type="predicted"/>
<protein>
    <submittedName>
        <fullName evidence="1">Uncharacterized protein</fullName>
    </submittedName>
</protein>
<keyword evidence="2" id="KW-1185">Reference proteome</keyword>
<reference evidence="1" key="1">
    <citation type="journal article" date="2020" name="Stud. Mycol.">
        <title>101 Dothideomycetes genomes: a test case for predicting lifestyles and emergence of pathogens.</title>
        <authorList>
            <person name="Haridas S."/>
            <person name="Albert R."/>
            <person name="Binder M."/>
            <person name="Bloem J."/>
            <person name="Labutti K."/>
            <person name="Salamov A."/>
            <person name="Andreopoulos B."/>
            <person name="Baker S."/>
            <person name="Barry K."/>
            <person name="Bills G."/>
            <person name="Bluhm B."/>
            <person name="Cannon C."/>
            <person name="Castanera R."/>
            <person name="Culley D."/>
            <person name="Daum C."/>
            <person name="Ezra D."/>
            <person name="Gonzalez J."/>
            <person name="Henrissat B."/>
            <person name="Kuo A."/>
            <person name="Liang C."/>
            <person name="Lipzen A."/>
            <person name="Lutzoni F."/>
            <person name="Magnuson J."/>
            <person name="Mondo S."/>
            <person name="Nolan M."/>
            <person name="Ohm R."/>
            <person name="Pangilinan J."/>
            <person name="Park H.-J."/>
            <person name="Ramirez L."/>
            <person name="Alfaro M."/>
            <person name="Sun H."/>
            <person name="Tritt A."/>
            <person name="Yoshinaga Y."/>
            <person name="Zwiers L.-H."/>
            <person name="Turgeon B."/>
            <person name="Goodwin S."/>
            <person name="Spatafora J."/>
            <person name="Crous P."/>
            <person name="Grigoriev I."/>
        </authorList>
    </citation>
    <scope>NUCLEOTIDE SEQUENCE</scope>
    <source>
        <strain evidence="1">CBS 262.69</strain>
    </source>
</reference>
<dbReference type="Proteomes" id="UP000799640">
    <property type="component" value="Unassembled WGS sequence"/>
</dbReference>
<evidence type="ECO:0000313" key="2">
    <source>
        <dbReference type="Proteomes" id="UP000799640"/>
    </source>
</evidence>
<gene>
    <name evidence="1" type="ORF">EJ06DRAFT_47473</name>
</gene>
<sequence>MDPDAFVCQCLALFLDITLDIGRWRLVGLRLLASSSLADGLPCQQSSNPTRYLSSQRRRASRSRCFLLSTPRRPDRSAMLRYASHVGARPSYLRPGSWNWNARHARSHGYVARKQQGAEHRTQNAGKATQTALVRRPMLAVGRVSAGRHGLGGADCVPPLPPII</sequence>
<evidence type="ECO:0000313" key="1">
    <source>
        <dbReference type="EMBL" id="KAF2400115.1"/>
    </source>
</evidence>